<dbReference type="AlphaFoldDB" id="A0A937CMG9"/>
<sequence length="186" mass="21092">MSNLSYQILPNPDDNTHEVRLFVDGIDWIEAGHLGLDPPDLVRELTREHRNHLTIGRCGCGVLGCDDLVVDVQRKLYSVEWSCLNRKSAVFDAEHFDSFVATLVKDNSWEPVGRTVERHLNEIFAGRKTGDGYAFDWSSTRVEPNVMTLSVTKNGHQKLLQFSWDGETVASALSRGQQFLQKQFND</sequence>
<reference evidence="1" key="1">
    <citation type="submission" date="2021-01" db="EMBL/GenBank/DDBJ databases">
        <title>Rhizobium sp. strain KVB221 16S ribosomal RNA gene Genome sequencing and assembly.</title>
        <authorList>
            <person name="Kang M."/>
        </authorList>
    </citation>
    <scope>NUCLEOTIDE SEQUENCE</scope>
    <source>
        <strain evidence="1">KVB221</strain>
    </source>
</reference>
<comment type="caution">
    <text evidence="1">The sequence shown here is derived from an EMBL/GenBank/DDBJ whole genome shotgun (WGS) entry which is preliminary data.</text>
</comment>
<dbReference type="Proteomes" id="UP000633219">
    <property type="component" value="Unassembled WGS sequence"/>
</dbReference>
<proteinExistence type="predicted"/>
<organism evidence="1 2">
    <name type="scientific">Rhizobium setariae</name>
    <dbReference type="NCBI Taxonomy" id="2801340"/>
    <lineage>
        <taxon>Bacteria</taxon>
        <taxon>Pseudomonadati</taxon>
        <taxon>Pseudomonadota</taxon>
        <taxon>Alphaproteobacteria</taxon>
        <taxon>Hyphomicrobiales</taxon>
        <taxon>Rhizobiaceae</taxon>
        <taxon>Rhizobium/Agrobacterium group</taxon>
        <taxon>Rhizobium</taxon>
    </lineage>
</organism>
<dbReference type="EMBL" id="JAEQNC010000001">
    <property type="protein sequence ID" value="MBL0370914.1"/>
    <property type="molecule type" value="Genomic_DNA"/>
</dbReference>
<evidence type="ECO:0000313" key="2">
    <source>
        <dbReference type="Proteomes" id="UP000633219"/>
    </source>
</evidence>
<evidence type="ECO:0000313" key="1">
    <source>
        <dbReference type="EMBL" id="MBL0370914.1"/>
    </source>
</evidence>
<accession>A0A937CMG9</accession>
<name>A0A937CMG9_9HYPH</name>
<gene>
    <name evidence="1" type="ORF">JJB09_02630</name>
</gene>
<protein>
    <submittedName>
        <fullName evidence="1">Uncharacterized protein</fullName>
    </submittedName>
</protein>
<keyword evidence="2" id="KW-1185">Reference proteome</keyword>
<dbReference type="RefSeq" id="WP_201652600.1">
    <property type="nucleotide sequence ID" value="NZ_JAEQNC010000001.1"/>
</dbReference>